<dbReference type="Gene3D" id="1.20.1280.50">
    <property type="match status" value="1"/>
</dbReference>
<name>A0A9K3E114_HELAN</name>
<proteinExistence type="predicted"/>
<feature type="domain" description="F-box" evidence="1">
    <location>
        <begin position="1"/>
        <end position="45"/>
    </location>
</feature>
<dbReference type="Proteomes" id="UP000215914">
    <property type="component" value="Unassembled WGS sequence"/>
</dbReference>
<dbReference type="InterPro" id="IPR036047">
    <property type="entry name" value="F-box-like_dom_sf"/>
</dbReference>
<reference evidence="2" key="1">
    <citation type="journal article" date="2017" name="Nature">
        <title>The sunflower genome provides insights into oil metabolism, flowering and Asterid evolution.</title>
        <authorList>
            <person name="Badouin H."/>
            <person name="Gouzy J."/>
            <person name="Grassa C.J."/>
            <person name="Murat F."/>
            <person name="Staton S.E."/>
            <person name="Cottret L."/>
            <person name="Lelandais-Briere C."/>
            <person name="Owens G.L."/>
            <person name="Carrere S."/>
            <person name="Mayjonade B."/>
            <person name="Legrand L."/>
            <person name="Gill N."/>
            <person name="Kane N.C."/>
            <person name="Bowers J.E."/>
            <person name="Hubner S."/>
            <person name="Bellec A."/>
            <person name="Berard A."/>
            <person name="Berges H."/>
            <person name="Blanchet N."/>
            <person name="Boniface M.C."/>
            <person name="Brunel D."/>
            <person name="Catrice O."/>
            <person name="Chaidir N."/>
            <person name="Claudel C."/>
            <person name="Donnadieu C."/>
            <person name="Faraut T."/>
            <person name="Fievet G."/>
            <person name="Helmstetter N."/>
            <person name="King M."/>
            <person name="Knapp S.J."/>
            <person name="Lai Z."/>
            <person name="Le Paslier M.C."/>
            <person name="Lippi Y."/>
            <person name="Lorenzon L."/>
            <person name="Mandel J.R."/>
            <person name="Marage G."/>
            <person name="Marchand G."/>
            <person name="Marquand E."/>
            <person name="Bret-Mestries E."/>
            <person name="Morien E."/>
            <person name="Nambeesan S."/>
            <person name="Nguyen T."/>
            <person name="Pegot-Espagnet P."/>
            <person name="Pouilly N."/>
            <person name="Raftis F."/>
            <person name="Sallet E."/>
            <person name="Schiex T."/>
            <person name="Thomas J."/>
            <person name="Vandecasteele C."/>
            <person name="Vares D."/>
            <person name="Vear F."/>
            <person name="Vautrin S."/>
            <person name="Crespi M."/>
            <person name="Mangin B."/>
            <person name="Burke J.M."/>
            <person name="Salse J."/>
            <person name="Munos S."/>
            <person name="Vincourt P."/>
            <person name="Rieseberg L.H."/>
            <person name="Langlade N.B."/>
        </authorList>
    </citation>
    <scope>NUCLEOTIDE SEQUENCE</scope>
    <source>
        <tissue evidence="2">Leaves</tissue>
    </source>
</reference>
<dbReference type="PANTHER" id="PTHR31672">
    <property type="entry name" value="BNACNNG10540D PROTEIN"/>
    <property type="match status" value="1"/>
</dbReference>
<dbReference type="CDD" id="cd22157">
    <property type="entry name" value="F-box_AtFBW1-like"/>
    <property type="match status" value="1"/>
</dbReference>
<dbReference type="SUPFAM" id="SSF81383">
    <property type="entry name" value="F-box domain"/>
    <property type="match status" value="1"/>
</dbReference>
<dbReference type="Gramene" id="mRNA:HanXRQr2_Chr15g0696881">
    <property type="protein sequence ID" value="CDS:HanXRQr2_Chr15g0696881.1"/>
    <property type="gene ID" value="HanXRQr2_Chr15g0696881"/>
</dbReference>
<evidence type="ECO:0000259" key="1">
    <source>
        <dbReference type="PROSITE" id="PS50181"/>
    </source>
</evidence>
<dbReference type="AlphaFoldDB" id="A0A9K3E114"/>
<dbReference type="Pfam" id="PF00646">
    <property type="entry name" value="F-box"/>
    <property type="match status" value="1"/>
</dbReference>
<reference evidence="2" key="2">
    <citation type="submission" date="2020-06" db="EMBL/GenBank/DDBJ databases">
        <title>Helianthus annuus Genome sequencing and assembly Release 2.</title>
        <authorList>
            <person name="Gouzy J."/>
            <person name="Langlade N."/>
            <person name="Munos S."/>
        </authorList>
    </citation>
    <scope>NUCLEOTIDE SEQUENCE</scope>
    <source>
        <tissue evidence="2">Leaves</tissue>
    </source>
</reference>
<accession>A0A9K3E114</accession>
<dbReference type="EMBL" id="MNCJ02000330">
    <property type="protein sequence ID" value="KAF5764855.1"/>
    <property type="molecule type" value="Genomic_DNA"/>
</dbReference>
<evidence type="ECO:0000313" key="3">
    <source>
        <dbReference type="Proteomes" id="UP000215914"/>
    </source>
</evidence>
<gene>
    <name evidence="2" type="ORF">HanXRQr2_Chr15g0696881</name>
</gene>
<dbReference type="InterPro" id="IPR050796">
    <property type="entry name" value="SCF_F-box_component"/>
</dbReference>
<dbReference type="PROSITE" id="PS50181">
    <property type="entry name" value="FBOX"/>
    <property type="match status" value="1"/>
</dbReference>
<evidence type="ECO:0000313" key="2">
    <source>
        <dbReference type="EMBL" id="KAF5764855.1"/>
    </source>
</evidence>
<dbReference type="InterPro" id="IPR001810">
    <property type="entry name" value="F-box_dom"/>
</dbReference>
<dbReference type="SMART" id="SM00256">
    <property type="entry name" value="FBOX"/>
    <property type="match status" value="1"/>
</dbReference>
<sequence>MSDHIPFEIQSEIMNMLPAKSLIRFRSVCKSWKSMIESSDFITGYSGQHQHLLVRYIDCEPDYVSIIVDDDTFPRQKVSVTVPQFVDMLKYYRTTGTSHGLLCLYNNRMAVIWNPSITKEAAVVLPNVPDNQIYGTVLGFWVCGETNDPKIVKINCLKYLWGVEDVAYIPWQVEVRGFRKTIVGVRGFRKTSEPLIDFQTHPSSASIFAAYEPYSKSISNVWTDGRDSSYFVYSYVETLLLL</sequence>
<organism evidence="2 3">
    <name type="scientific">Helianthus annuus</name>
    <name type="common">Common sunflower</name>
    <dbReference type="NCBI Taxonomy" id="4232"/>
    <lineage>
        <taxon>Eukaryota</taxon>
        <taxon>Viridiplantae</taxon>
        <taxon>Streptophyta</taxon>
        <taxon>Embryophyta</taxon>
        <taxon>Tracheophyta</taxon>
        <taxon>Spermatophyta</taxon>
        <taxon>Magnoliopsida</taxon>
        <taxon>eudicotyledons</taxon>
        <taxon>Gunneridae</taxon>
        <taxon>Pentapetalae</taxon>
        <taxon>asterids</taxon>
        <taxon>campanulids</taxon>
        <taxon>Asterales</taxon>
        <taxon>Asteraceae</taxon>
        <taxon>Asteroideae</taxon>
        <taxon>Heliantheae alliance</taxon>
        <taxon>Heliantheae</taxon>
        <taxon>Helianthus</taxon>
    </lineage>
</organism>
<keyword evidence="3" id="KW-1185">Reference proteome</keyword>
<comment type="caution">
    <text evidence="2">The sequence shown here is derived from an EMBL/GenBank/DDBJ whole genome shotgun (WGS) entry which is preliminary data.</text>
</comment>
<dbReference type="PANTHER" id="PTHR31672:SF10">
    <property type="entry name" value="F-BOX DOMAIN-CONTAINING PROTEIN"/>
    <property type="match status" value="1"/>
</dbReference>
<protein>
    <submittedName>
        <fullName evidence="2">F-box domain-containing protein</fullName>
    </submittedName>
</protein>